<evidence type="ECO:0000313" key="4">
    <source>
        <dbReference type="EMBL" id="CAF3711977.1"/>
    </source>
</evidence>
<dbReference type="OrthoDB" id="10032558at2759"/>
<evidence type="ECO:0000313" key="2">
    <source>
        <dbReference type="EMBL" id="CAF0934523.1"/>
    </source>
</evidence>
<gene>
    <name evidence="2" type="ORF">GPM918_LOCUS10368</name>
    <name evidence="1" type="ORF">OVA965_LOCUS1612</name>
    <name evidence="4" type="ORF">SRO942_LOCUS10368</name>
    <name evidence="3" type="ORF">TMI583_LOCUS1612</name>
</gene>
<evidence type="ECO:0000313" key="5">
    <source>
        <dbReference type="Proteomes" id="UP000663829"/>
    </source>
</evidence>
<accession>A0A814BV99</accession>
<evidence type="ECO:0000313" key="3">
    <source>
        <dbReference type="EMBL" id="CAF3521796.1"/>
    </source>
</evidence>
<proteinExistence type="predicted"/>
<dbReference type="SUPFAM" id="SSF82171">
    <property type="entry name" value="DPP6 N-terminal domain-like"/>
    <property type="match status" value="1"/>
</dbReference>
<dbReference type="Proteomes" id="UP000681722">
    <property type="component" value="Unassembled WGS sequence"/>
</dbReference>
<sequence length="435" mass="51565">MLRIVKQCQITSCKRKVETHCYHCNQDVCGKHFNQHKQEIKDQIYPLVDEINELKDKLNHFEFFDSMKQIYDKLEVWKYESHQFIDQLYTQKYHEIEMLVKEFKNEKLNKIDNLGQKIKKAIDEDDETLDEIQLFQTALDTMKNSLQKQFLTIDIKSLNDPVLIQLTETINKSSLLNLNKPVRTCILKCYGHCRLASNEHYLLTDRDGTNLSLYDNELILKHIDLPNSTDYVRDVCWCQLLNVFIILTQKNVYSLDVKTFTIETIDKIIIDENDKRFFRCTCSNETLYILFWADYQIQHYSIESSGTIQRLDNFIDGQYNKNEFIYDICTNTNNKLGLTIFNRLTDEWRLDLCDGLTMTLIWSFDTIGIYSHLSILPDNEWLLVSCDTNLLYQITSEGKLKAKMMYEHPLKSAIMFSSTYLIIRTFEQLELHKIK</sequence>
<dbReference type="EMBL" id="CAJNOQ010002037">
    <property type="protein sequence ID" value="CAF0934523.1"/>
    <property type="molecule type" value="Genomic_DNA"/>
</dbReference>
<dbReference type="Proteomes" id="UP000677228">
    <property type="component" value="Unassembled WGS sequence"/>
</dbReference>
<keyword evidence="5" id="KW-1185">Reference proteome</keyword>
<dbReference type="Proteomes" id="UP000663829">
    <property type="component" value="Unassembled WGS sequence"/>
</dbReference>
<comment type="caution">
    <text evidence="2">The sequence shown here is derived from an EMBL/GenBank/DDBJ whole genome shotgun (WGS) entry which is preliminary data.</text>
</comment>
<dbReference type="Proteomes" id="UP000682733">
    <property type="component" value="Unassembled WGS sequence"/>
</dbReference>
<organism evidence="2 5">
    <name type="scientific">Didymodactylos carnosus</name>
    <dbReference type="NCBI Taxonomy" id="1234261"/>
    <lineage>
        <taxon>Eukaryota</taxon>
        <taxon>Metazoa</taxon>
        <taxon>Spiralia</taxon>
        <taxon>Gnathifera</taxon>
        <taxon>Rotifera</taxon>
        <taxon>Eurotatoria</taxon>
        <taxon>Bdelloidea</taxon>
        <taxon>Philodinida</taxon>
        <taxon>Philodinidae</taxon>
        <taxon>Didymodactylos</taxon>
    </lineage>
</organism>
<name>A0A814BV99_9BILA</name>
<evidence type="ECO:0008006" key="6">
    <source>
        <dbReference type="Google" id="ProtNLM"/>
    </source>
</evidence>
<reference evidence="2" key="1">
    <citation type="submission" date="2021-02" db="EMBL/GenBank/DDBJ databases">
        <authorList>
            <person name="Nowell W R."/>
        </authorList>
    </citation>
    <scope>NUCLEOTIDE SEQUENCE</scope>
</reference>
<protein>
    <recommendedName>
        <fullName evidence="6">B box-type domain-containing protein</fullName>
    </recommendedName>
</protein>
<dbReference type="AlphaFoldDB" id="A0A814BV99"/>
<dbReference type="EMBL" id="CAJOBA010000307">
    <property type="protein sequence ID" value="CAF3521796.1"/>
    <property type="molecule type" value="Genomic_DNA"/>
</dbReference>
<dbReference type="EMBL" id="CAJNOK010000307">
    <property type="protein sequence ID" value="CAF0743966.1"/>
    <property type="molecule type" value="Genomic_DNA"/>
</dbReference>
<evidence type="ECO:0000313" key="1">
    <source>
        <dbReference type="EMBL" id="CAF0743966.1"/>
    </source>
</evidence>
<dbReference type="EMBL" id="CAJOBC010002036">
    <property type="protein sequence ID" value="CAF3711977.1"/>
    <property type="molecule type" value="Genomic_DNA"/>
</dbReference>